<sequence length="95" mass="11093">MPDISMCANVLCPMSQQCYRFKAKPSYYQSYADFKPFVNENEDLECNYFMEFKPIHKFNNGSGATLCHKCRIIINEGLTKKYYCDECQANETSDK</sequence>
<evidence type="ECO:0000313" key="1">
    <source>
        <dbReference type="EMBL" id="CAB4153670.1"/>
    </source>
</evidence>
<gene>
    <name evidence="1" type="ORF">UFOVP634_15</name>
</gene>
<accession>A0A6J5N981</accession>
<organism evidence="1">
    <name type="scientific">uncultured Caudovirales phage</name>
    <dbReference type="NCBI Taxonomy" id="2100421"/>
    <lineage>
        <taxon>Viruses</taxon>
        <taxon>Duplodnaviria</taxon>
        <taxon>Heunggongvirae</taxon>
        <taxon>Uroviricota</taxon>
        <taxon>Caudoviricetes</taxon>
        <taxon>Peduoviridae</taxon>
        <taxon>Maltschvirus</taxon>
        <taxon>Maltschvirus maltsch</taxon>
    </lineage>
</organism>
<dbReference type="EMBL" id="LR796598">
    <property type="protein sequence ID" value="CAB4153670.1"/>
    <property type="molecule type" value="Genomic_DNA"/>
</dbReference>
<name>A0A6J5N981_9CAUD</name>
<protein>
    <submittedName>
        <fullName evidence="1">Uncharacterized protein</fullName>
    </submittedName>
</protein>
<reference evidence="1" key="1">
    <citation type="submission" date="2020-04" db="EMBL/GenBank/DDBJ databases">
        <authorList>
            <person name="Chiriac C."/>
            <person name="Salcher M."/>
            <person name="Ghai R."/>
            <person name="Kavagutti S V."/>
        </authorList>
    </citation>
    <scope>NUCLEOTIDE SEQUENCE</scope>
</reference>
<proteinExistence type="predicted"/>